<name>A0A444XLI4_ARAHY</name>
<protein>
    <submittedName>
        <fullName evidence="1">Uncharacterized protein</fullName>
    </submittedName>
</protein>
<evidence type="ECO:0000313" key="2">
    <source>
        <dbReference type="Proteomes" id="UP000289738"/>
    </source>
</evidence>
<dbReference type="EMBL" id="SDMP01000019">
    <property type="protein sequence ID" value="RYQ90570.1"/>
    <property type="molecule type" value="Genomic_DNA"/>
</dbReference>
<evidence type="ECO:0000313" key="1">
    <source>
        <dbReference type="EMBL" id="RYQ90570.1"/>
    </source>
</evidence>
<sequence>MRSVPQRV</sequence>
<reference evidence="1 2" key="1">
    <citation type="submission" date="2019-01" db="EMBL/GenBank/DDBJ databases">
        <title>Sequencing of cultivated peanut Arachis hypogaea provides insights into genome evolution and oil improvement.</title>
        <authorList>
            <person name="Chen X."/>
        </authorList>
    </citation>
    <scope>NUCLEOTIDE SEQUENCE [LARGE SCALE GENOMIC DNA]</scope>
    <source>
        <strain evidence="2">cv. Fuhuasheng</strain>
        <tissue evidence="1">Leaves</tissue>
    </source>
</reference>
<dbReference type="Proteomes" id="UP000289738">
    <property type="component" value="Chromosome B09"/>
</dbReference>
<proteinExistence type="predicted"/>
<organism evidence="1 2">
    <name type="scientific">Arachis hypogaea</name>
    <name type="common">Peanut</name>
    <dbReference type="NCBI Taxonomy" id="3818"/>
    <lineage>
        <taxon>Eukaryota</taxon>
        <taxon>Viridiplantae</taxon>
        <taxon>Streptophyta</taxon>
        <taxon>Embryophyta</taxon>
        <taxon>Tracheophyta</taxon>
        <taxon>Spermatophyta</taxon>
        <taxon>Magnoliopsida</taxon>
        <taxon>eudicotyledons</taxon>
        <taxon>Gunneridae</taxon>
        <taxon>Pentapetalae</taxon>
        <taxon>rosids</taxon>
        <taxon>fabids</taxon>
        <taxon>Fabales</taxon>
        <taxon>Fabaceae</taxon>
        <taxon>Papilionoideae</taxon>
        <taxon>50 kb inversion clade</taxon>
        <taxon>dalbergioids sensu lato</taxon>
        <taxon>Dalbergieae</taxon>
        <taxon>Pterocarpus clade</taxon>
        <taxon>Arachis</taxon>
    </lineage>
</organism>
<keyword evidence="2" id="KW-1185">Reference proteome</keyword>
<accession>A0A444XLI4</accession>
<comment type="caution">
    <text evidence="1">The sequence shown here is derived from an EMBL/GenBank/DDBJ whole genome shotgun (WGS) entry which is preliminary data.</text>
</comment>
<gene>
    <name evidence="1" type="ORF">Ahy_B09g096623</name>
</gene>